<keyword evidence="3" id="KW-1185">Reference proteome</keyword>
<feature type="compositionally biased region" description="Basic and acidic residues" evidence="1">
    <location>
        <begin position="225"/>
        <end position="235"/>
    </location>
</feature>
<feature type="compositionally biased region" description="Low complexity" evidence="1">
    <location>
        <begin position="165"/>
        <end position="177"/>
    </location>
</feature>
<proteinExistence type="predicted"/>
<evidence type="ECO:0000256" key="1">
    <source>
        <dbReference type="SAM" id="MobiDB-lite"/>
    </source>
</evidence>
<evidence type="ECO:0000313" key="2">
    <source>
        <dbReference type="EMBL" id="GMM49631.1"/>
    </source>
</evidence>
<feature type="compositionally biased region" description="Polar residues" evidence="1">
    <location>
        <begin position="147"/>
        <end position="163"/>
    </location>
</feature>
<feature type="region of interest" description="Disordered" evidence="1">
    <location>
        <begin position="146"/>
        <end position="177"/>
    </location>
</feature>
<feature type="compositionally biased region" description="Basic and acidic residues" evidence="1">
    <location>
        <begin position="263"/>
        <end position="275"/>
    </location>
</feature>
<evidence type="ECO:0008006" key="4">
    <source>
        <dbReference type="Google" id="ProtNLM"/>
    </source>
</evidence>
<feature type="compositionally biased region" description="Polar residues" evidence="1">
    <location>
        <begin position="403"/>
        <end position="413"/>
    </location>
</feature>
<feature type="compositionally biased region" description="Basic and acidic residues" evidence="1">
    <location>
        <begin position="414"/>
        <end position="423"/>
    </location>
</feature>
<feature type="region of interest" description="Disordered" evidence="1">
    <location>
        <begin position="77"/>
        <end position="102"/>
    </location>
</feature>
<evidence type="ECO:0000313" key="3">
    <source>
        <dbReference type="Proteomes" id="UP001362899"/>
    </source>
</evidence>
<name>A0AAV5RG96_STABA</name>
<feature type="compositionally biased region" description="Low complexity" evidence="1">
    <location>
        <begin position="193"/>
        <end position="211"/>
    </location>
</feature>
<dbReference type="AlphaFoldDB" id="A0AAV5RG96"/>
<sequence>MLEKGSKDLPIALSRSVLDSLRGDQQESQQEPINTTENQTNFTLRFSNPPERINYDNKNKTLNLKRTVRGEYLLEEPSEHASDIEGTDKGSHSAQGTVNTGRPIYRGVGQVANDVECVLIYNEEAKMYELHMLGLDVQVAPVAKPRYTNTHSSSSPMTSNTPALHSHSNSASSNNTNIFFNKKNQSLEKLQRSPIKNSSSQSSPPSSTIPSVFHTRSRATMNGKDQIKKVSRDPVKTPVTTKTDEKRVETSSRGSHNPQAGSQKREKVEVNEKPKPTMKQSSPLRTIRRSMDRAKAKPVRLEPTINELSPLPSNPISGPSSMESLGSAHSTAAKIESTYKHKEIHNKVGVPDSPAKNVPNSNTKNDSKILSNGNPSEPVKSTLSKNPNSSPTLLSSSKPKPTGQTAVNSGVSSHTDKQIDVPKKNNPLSEKAPTILSNPLAPIGADQNQNLSTPVSEVNTNEDTTSISVQSQLQDINSEVYDSKVVTKLETVNLDEDIDNLADDLALELDEVDDSGLPAQESQSTVAVAIGTAGLSRNDEDSSSEEE</sequence>
<feature type="compositionally biased region" description="Polar residues" evidence="1">
    <location>
        <begin position="314"/>
        <end position="330"/>
    </location>
</feature>
<feature type="compositionally biased region" description="Basic and acidic residues" evidence="1">
    <location>
        <begin position="77"/>
        <end position="91"/>
    </location>
</feature>
<comment type="caution">
    <text evidence="2">The sequence shown here is derived from an EMBL/GenBank/DDBJ whole genome shotgun (WGS) entry which is preliminary data.</text>
</comment>
<organism evidence="2 3">
    <name type="scientific">Starmerella bacillaris</name>
    <name type="common">Yeast</name>
    <name type="synonym">Candida zemplinina</name>
    <dbReference type="NCBI Taxonomy" id="1247836"/>
    <lineage>
        <taxon>Eukaryota</taxon>
        <taxon>Fungi</taxon>
        <taxon>Dikarya</taxon>
        <taxon>Ascomycota</taxon>
        <taxon>Saccharomycotina</taxon>
        <taxon>Dipodascomycetes</taxon>
        <taxon>Dipodascales</taxon>
        <taxon>Trichomonascaceae</taxon>
        <taxon>Starmerella</taxon>
    </lineage>
</organism>
<reference evidence="2 3" key="1">
    <citation type="journal article" date="2023" name="Elife">
        <title>Identification of key yeast species and microbe-microbe interactions impacting larval growth of Drosophila in the wild.</title>
        <authorList>
            <person name="Mure A."/>
            <person name="Sugiura Y."/>
            <person name="Maeda R."/>
            <person name="Honda K."/>
            <person name="Sakurai N."/>
            <person name="Takahashi Y."/>
            <person name="Watada M."/>
            <person name="Katoh T."/>
            <person name="Gotoh A."/>
            <person name="Gotoh Y."/>
            <person name="Taniguchi I."/>
            <person name="Nakamura K."/>
            <person name="Hayashi T."/>
            <person name="Katayama T."/>
            <person name="Uemura T."/>
            <person name="Hattori Y."/>
        </authorList>
    </citation>
    <scope>NUCLEOTIDE SEQUENCE [LARGE SCALE GENOMIC DNA]</scope>
    <source>
        <strain evidence="2 3">SB-73</strain>
    </source>
</reference>
<dbReference type="Proteomes" id="UP001362899">
    <property type="component" value="Unassembled WGS sequence"/>
</dbReference>
<gene>
    <name evidence="2" type="ORF">DASB73_005890</name>
</gene>
<protein>
    <recommendedName>
        <fullName evidence="4">Transcription elongation factor Eaf N-terminal domain-containing protein</fullName>
    </recommendedName>
</protein>
<feature type="compositionally biased region" description="Polar residues" evidence="1">
    <location>
        <begin position="251"/>
        <end position="262"/>
    </location>
</feature>
<dbReference type="EMBL" id="BTGC01000003">
    <property type="protein sequence ID" value="GMM49631.1"/>
    <property type="molecule type" value="Genomic_DNA"/>
</dbReference>
<feature type="region of interest" description="Disordered" evidence="1">
    <location>
        <begin position="189"/>
        <end position="430"/>
    </location>
</feature>
<feature type="compositionally biased region" description="Low complexity" evidence="1">
    <location>
        <begin position="383"/>
        <end position="402"/>
    </location>
</feature>
<accession>A0AAV5RG96</accession>
<feature type="compositionally biased region" description="Polar residues" evidence="1">
    <location>
        <begin position="358"/>
        <end position="382"/>
    </location>
</feature>